<feature type="compositionally biased region" description="Low complexity" evidence="3">
    <location>
        <begin position="820"/>
        <end position="829"/>
    </location>
</feature>
<dbReference type="InterPro" id="IPR056889">
    <property type="entry name" value="NET2A-D/KIP1-like_C"/>
</dbReference>
<evidence type="ECO:0000313" key="5">
    <source>
        <dbReference type="EMBL" id="KAK8995804.1"/>
    </source>
</evidence>
<organism evidence="5 6">
    <name type="scientific">Hibiscus sabdariffa</name>
    <name type="common">roselle</name>
    <dbReference type="NCBI Taxonomy" id="183260"/>
    <lineage>
        <taxon>Eukaryota</taxon>
        <taxon>Viridiplantae</taxon>
        <taxon>Streptophyta</taxon>
        <taxon>Embryophyta</taxon>
        <taxon>Tracheophyta</taxon>
        <taxon>Spermatophyta</taxon>
        <taxon>Magnoliopsida</taxon>
        <taxon>eudicotyledons</taxon>
        <taxon>Gunneridae</taxon>
        <taxon>Pentapetalae</taxon>
        <taxon>rosids</taxon>
        <taxon>malvids</taxon>
        <taxon>Malvales</taxon>
        <taxon>Malvaceae</taxon>
        <taxon>Malvoideae</taxon>
        <taxon>Hibiscus</taxon>
    </lineage>
</organism>
<dbReference type="Pfam" id="PF24918">
    <property type="entry name" value="NET2A_C"/>
    <property type="match status" value="1"/>
</dbReference>
<dbReference type="Proteomes" id="UP001396334">
    <property type="component" value="Unassembled WGS sequence"/>
</dbReference>
<feature type="coiled-coil region" evidence="2">
    <location>
        <begin position="364"/>
        <end position="447"/>
    </location>
</feature>
<feature type="compositionally biased region" description="Basic and acidic residues" evidence="3">
    <location>
        <begin position="519"/>
        <end position="529"/>
    </location>
</feature>
<feature type="region of interest" description="Disordered" evidence="3">
    <location>
        <begin position="509"/>
        <end position="597"/>
    </location>
</feature>
<reference evidence="5 6" key="1">
    <citation type="journal article" date="2024" name="G3 (Bethesda)">
        <title>Genome assembly of Hibiscus sabdariffa L. provides insights into metabolisms of medicinal natural products.</title>
        <authorList>
            <person name="Kim T."/>
        </authorList>
    </citation>
    <scope>NUCLEOTIDE SEQUENCE [LARGE SCALE GENOMIC DNA]</scope>
    <source>
        <strain evidence="5">TK-2024</strain>
        <tissue evidence="5">Old leaves</tissue>
    </source>
</reference>
<dbReference type="EMBL" id="JBBPBN010000045">
    <property type="protein sequence ID" value="KAK8995804.1"/>
    <property type="molecule type" value="Genomic_DNA"/>
</dbReference>
<feature type="region of interest" description="Disordered" evidence="3">
    <location>
        <begin position="812"/>
        <end position="831"/>
    </location>
</feature>
<gene>
    <name evidence="5" type="ORF">V6N11_076062</name>
</gene>
<dbReference type="InterPro" id="IPR056888">
    <property type="entry name" value="NET2A-D/KIP1-like_dom"/>
</dbReference>
<proteinExistence type="predicted"/>
<feature type="compositionally biased region" description="Basic and acidic residues" evidence="3">
    <location>
        <begin position="557"/>
        <end position="590"/>
    </location>
</feature>
<feature type="region of interest" description="Disordered" evidence="3">
    <location>
        <begin position="111"/>
        <end position="133"/>
    </location>
</feature>
<dbReference type="InterPro" id="IPR011684">
    <property type="entry name" value="NAB"/>
</dbReference>
<dbReference type="PANTHER" id="PTHR31631">
    <property type="entry name" value="PROTEIN NETWORKED 2D"/>
    <property type="match status" value="1"/>
</dbReference>
<keyword evidence="6" id="KW-1185">Reference proteome</keyword>
<keyword evidence="1 2" id="KW-0175">Coiled coil</keyword>
<dbReference type="Pfam" id="PF25014">
    <property type="entry name" value="NET2A"/>
    <property type="match status" value="1"/>
</dbReference>
<evidence type="ECO:0000256" key="2">
    <source>
        <dbReference type="SAM" id="Coils"/>
    </source>
</evidence>
<dbReference type="PROSITE" id="PS51774">
    <property type="entry name" value="NAB"/>
    <property type="match status" value="1"/>
</dbReference>
<feature type="region of interest" description="Disordered" evidence="3">
    <location>
        <begin position="935"/>
        <end position="959"/>
    </location>
</feature>
<accession>A0ABR2Q553</accession>
<evidence type="ECO:0000256" key="1">
    <source>
        <dbReference type="ARBA" id="ARBA00023054"/>
    </source>
</evidence>
<feature type="compositionally biased region" description="Polar residues" evidence="3">
    <location>
        <begin position="546"/>
        <end position="556"/>
    </location>
</feature>
<name>A0ABR2Q553_9ROSI</name>
<sequence>MLQRAANNAYSWWWASHIRTKQSKWMEQNLQDMEEKVKDVLKLLQEDGDSFARRAEMYYKRRPELINFVEETFKAYRALAERYDHLSTELQNANSTIASIFPEQLQFAMEDEDEFGSPKSGSPNYGSPKSAKKSWEVSKGGYIPYVSENSKGNFPAVPKVPKPTFKDAKGLVAPSIKRKPQKIMSPKGSLRLIPKSGLSIPEGLDEIHRLQKRILELQTEKEFARSTHECAMVKYWELDNEIQEIHEQLCSLEDEFGEGAAIADDEARIVMEVTALKSCRDTLAQLEDKQARSAKEAQVEKKRIVVSRNKLDALKKKFELNHEEFKRLEQETGDNDVQKRKEIESLREKVKQQFEVFFSGSLSVTEMAEKIDELVNNVINLKSAVASQSILVARLRTEIDMLQAQIEVLEDDKDTLIDGENDVKKKIREMEEKLNEIMDLSQSFEDQNNSLQTHFTEANCSLDHLSEKVISIKEKFEKEQSSSMAAKSSNEKAIMGGGKKLKMIKTGMELKENSPANVESKKESADKENSNGSKDLQAAEPGIVMVSTSLPEGSQETGEKLNHNDGFTNRRDEKLEGNDNDNHDEKKHESVAASTNEGGVISHENLKLSEKHEDLKAGGNVDAGAGSPKVNAIDKLGSKELEAEDKEKNLLMEYSLMLRNKDTEKKLKEVKASNQDGMPDIMLQLKELNKSNAKKDELIRSLQEKLSLLQTGLGENNNADQNVEPRPVISEKIEFIETQDEEKEEKEDFDLMIEKMEMSETDSEIENKFRADIDELLEENLDFWCRYSNTFQEVNMFKSRVKNLSAEASKIVGKRKQDGSSSSECSQQSDVKTLSTQLREVHDELSVWSEKSESLGEELKQRFLSLCELQEEITRALKASAEDDEFKFTCDQAARFRGEILDMKQENIRVANGLQAGLDYVTRLQVEVERNQAKLSADGRVSGSKNRQSHGRLRRSDSGSRVPLSAFIFGGKPKKEKTSILRRMNSRMTTVLLRSVQTGSQYTDPDTPEIPFVSNFSAMEIYALYCRKRTYEYPNDGPEAKRREIMKIIDEGVVGLSPESWGTQGFGPFEDIDMLKLAHFPSSIIGASSIINRIEFKTRERSLGARRLSLIKKGSKTET</sequence>
<feature type="domain" description="NAB" evidence="4">
    <location>
        <begin position="10"/>
        <end position="90"/>
    </location>
</feature>
<feature type="coiled-coil region" evidence="2">
    <location>
        <begin position="276"/>
        <end position="331"/>
    </location>
</feature>
<comment type="caution">
    <text evidence="5">The sequence shown here is derived from an EMBL/GenBank/DDBJ whole genome shotgun (WGS) entry which is preliminary data.</text>
</comment>
<protein>
    <recommendedName>
        <fullName evidence="4">NAB domain-containing protein</fullName>
    </recommendedName>
</protein>
<evidence type="ECO:0000256" key="3">
    <source>
        <dbReference type="SAM" id="MobiDB-lite"/>
    </source>
</evidence>
<evidence type="ECO:0000313" key="6">
    <source>
        <dbReference type="Proteomes" id="UP001396334"/>
    </source>
</evidence>
<dbReference type="Pfam" id="PF07765">
    <property type="entry name" value="KIP1"/>
    <property type="match status" value="1"/>
</dbReference>
<dbReference type="PANTHER" id="PTHR31631:SF0">
    <property type="entry name" value="PROTEIN NETWORKED 2D"/>
    <property type="match status" value="1"/>
</dbReference>
<evidence type="ECO:0000259" key="4">
    <source>
        <dbReference type="PROSITE" id="PS51774"/>
    </source>
</evidence>